<keyword evidence="3" id="KW-1185">Reference proteome</keyword>
<feature type="domain" description="VOC" evidence="1">
    <location>
        <begin position="149"/>
        <end position="262"/>
    </location>
</feature>
<evidence type="ECO:0000313" key="3">
    <source>
        <dbReference type="Proteomes" id="UP001592582"/>
    </source>
</evidence>
<dbReference type="PANTHER" id="PTHR33993">
    <property type="entry name" value="GLYOXALASE-RELATED"/>
    <property type="match status" value="1"/>
</dbReference>
<reference evidence="2 3" key="1">
    <citation type="submission" date="2024-09" db="EMBL/GenBank/DDBJ databases">
        <authorList>
            <person name="Lee S.D."/>
        </authorList>
    </citation>
    <scope>NUCLEOTIDE SEQUENCE [LARGE SCALE GENOMIC DNA]</scope>
    <source>
        <strain evidence="2 3">N1-1</strain>
    </source>
</reference>
<dbReference type="RefSeq" id="WP_380512229.1">
    <property type="nucleotide sequence ID" value="NZ_JBHEZX010000009.1"/>
</dbReference>
<dbReference type="Pfam" id="PF00903">
    <property type="entry name" value="Glyoxalase"/>
    <property type="match status" value="2"/>
</dbReference>
<dbReference type="SUPFAM" id="SSF54593">
    <property type="entry name" value="Glyoxalase/Bleomycin resistance protein/Dihydroxybiphenyl dioxygenase"/>
    <property type="match status" value="2"/>
</dbReference>
<gene>
    <name evidence="2" type="ORF">ACEZDG_22035</name>
</gene>
<accession>A0ABV6VE05</accession>
<dbReference type="Gene3D" id="3.10.180.10">
    <property type="entry name" value="2,3-Dihydroxybiphenyl 1,2-Dioxygenase, domain 1"/>
    <property type="match status" value="2"/>
</dbReference>
<comment type="caution">
    <text evidence="2">The sequence shown here is derived from an EMBL/GenBank/DDBJ whole genome shotgun (WGS) entry which is preliminary data.</text>
</comment>
<dbReference type="Proteomes" id="UP001592582">
    <property type="component" value="Unassembled WGS sequence"/>
</dbReference>
<feature type="domain" description="VOC" evidence="1">
    <location>
        <begin position="12"/>
        <end position="132"/>
    </location>
</feature>
<dbReference type="InterPro" id="IPR052164">
    <property type="entry name" value="Anthracycline_SecMetBiosynth"/>
</dbReference>
<dbReference type="CDD" id="cd07247">
    <property type="entry name" value="SgaA_N_like"/>
    <property type="match status" value="2"/>
</dbReference>
<protein>
    <submittedName>
        <fullName evidence="2">VOC family protein</fullName>
    </submittedName>
</protein>
<dbReference type="PANTHER" id="PTHR33993:SF14">
    <property type="entry name" value="GB|AAF24581.1"/>
    <property type="match status" value="1"/>
</dbReference>
<dbReference type="InterPro" id="IPR037523">
    <property type="entry name" value="VOC_core"/>
</dbReference>
<evidence type="ECO:0000313" key="2">
    <source>
        <dbReference type="EMBL" id="MFC1411949.1"/>
    </source>
</evidence>
<name>A0ABV6VE05_9ACTN</name>
<dbReference type="EMBL" id="JBHEZX010000009">
    <property type="protein sequence ID" value="MFC1411949.1"/>
    <property type="molecule type" value="Genomic_DNA"/>
</dbReference>
<sequence>MSHVTAPYPPGTPCWVDLIAPDQRLAVDFYRRVLHWEAEVLPHGSGHRTVFRFKGRPVAGINTIRNQDGSIPELSPAAVWTTCLATKDVDAAAEAVSVDGGAVLVPGADRTEISRTALVRDPSGAVFGLWQADAEAALPGAAFVGKIGSFAWNELYTADPAAVAPFYSTVLGIEVTPVESAPGIYVFTVDGRPVAALSDSENLPRSAYPTWLTYFAVADLDAARTELGRAGGSVLGDTFDTPLGRAGVARDPQDAFFGLVQLP</sequence>
<evidence type="ECO:0000259" key="1">
    <source>
        <dbReference type="PROSITE" id="PS51819"/>
    </source>
</evidence>
<proteinExistence type="predicted"/>
<organism evidence="2 3">
    <name type="scientific">Streptacidiphilus alkalitolerans</name>
    <dbReference type="NCBI Taxonomy" id="3342712"/>
    <lineage>
        <taxon>Bacteria</taxon>
        <taxon>Bacillati</taxon>
        <taxon>Actinomycetota</taxon>
        <taxon>Actinomycetes</taxon>
        <taxon>Kitasatosporales</taxon>
        <taxon>Streptomycetaceae</taxon>
        <taxon>Streptacidiphilus</taxon>
    </lineage>
</organism>
<dbReference type="PROSITE" id="PS51819">
    <property type="entry name" value="VOC"/>
    <property type="match status" value="2"/>
</dbReference>
<dbReference type="InterPro" id="IPR029068">
    <property type="entry name" value="Glyas_Bleomycin-R_OHBP_Dase"/>
</dbReference>
<dbReference type="InterPro" id="IPR004360">
    <property type="entry name" value="Glyas_Fos-R_dOase_dom"/>
</dbReference>